<dbReference type="Proteomes" id="UP001221757">
    <property type="component" value="Unassembled WGS sequence"/>
</dbReference>
<protein>
    <submittedName>
        <fullName evidence="1">Uncharacterized protein</fullName>
    </submittedName>
</protein>
<sequence>MTLSSFLDAGKVAPEIAAAFIAALSACAIFDPRLFPHFRLATISACAAPPQLFIVAPTHLACGDFCLRRPIFAPRRFLPAPPHFCRRGYFCLRRPPQLFIVAPTHLARGDFCLRRPPQLFIVAPTHLARDDFCLRRPFSTGGDFCLRRPPQLFIVATTHLARGDFCLRRPIFDPRRFLPAPR</sequence>
<dbReference type="EMBL" id="JARKIE010000169">
    <property type="protein sequence ID" value="KAJ7672004.1"/>
    <property type="molecule type" value="Genomic_DNA"/>
</dbReference>
<gene>
    <name evidence="1" type="ORF">B0H17DRAFT_1208798</name>
</gene>
<reference evidence="1" key="1">
    <citation type="submission" date="2023-03" db="EMBL/GenBank/DDBJ databases">
        <title>Massive genome expansion in bonnet fungi (Mycena s.s.) driven by repeated elements and novel gene families across ecological guilds.</title>
        <authorList>
            <consortium name="Lawrence Berkeley National Laboratory"/>
            <person name="Harder C.B."/>
            <person name="Miyauchi S."/>
            <person name="Viragh M."/>
            <person name="Kuo A."/>
            <person name="Thoen E."/>
            <person name="Andreopoulos B."/>
            <person name="Lu D."/>
            <person name="Skrede I."/>
            <person name="Drula E."/>
            <person name="Henrissat B."/>
            <person name="Morin E."/>
            <person name="Kohler A."/>
            <person name="Barry K."/>
            <person name="LaButti K."/>
            <person name="Morin E."/>
            <person name="Salamov A."/>
            <person name="Lipzen A."/>
            <person name="Mereny Z."/>
            <person name="Hegedus B."/>
            <person name="Baldrian P."/>
            <person name="Stursova M."/>
            <person name="Weitz H."/>
            <person name="Taylor A."/>
            <person name="Grigoriev I.V."/>
            <person name="Nagy L.G."/>
            <person name="Martin F."/>
            <person name="Kauserud H."/>
        </authorList>
    </citation>
    <scope>NUCLEOTIDE SEQUENCE</scope>
    <source>
        <strain evidence="1">CBHHK067</strain>
    </source>
</reference>
<accession>A0AAD7CZY4</accession>
<comment type="caution">
    <text evidence="1">The sequence shown here is derived from an EMBL/GenBank/DDBJ whole genome shotgun (WGS) entry which is preliminary data.</text>
</comment>
<evidence type="ECO:0000313" key="2">
    <source>
        <dbReference type="Proteomes" id="UP001221757"/>
    </source>
</evidence>
<organism evidence="1 2">
    <name type="scientific">Mycena rosella</name>
    <name type="common">Pink bonnet</name>
    <name type="synonym">Agaricus rosellus</name>
    <dbReference type="NCBI Taxonomy" id="1033263"/>
    <lineage>
        <taxon>Eukaryota</taxon>
        <taxon>Fungi</taxon>
        <taxon>Dikarya</taxon>
        <taxon>Basidiomycota</taxon>
        <taxon>Agaricomycotina</taxon>
        <taxon>Agaricomycetes</taxon>
        <taxon>Agaricomycetidae</taxon>
        <taxon>Agaricales</taxon>
        <taxon>Marasmiineae</taxon>
        <taxon>Mycenaceae</taxon>
        <taxon>Mycena</taxon>
    </lineage>
</organism>
<proteinExistence type="predicted"/>
<name>A0AAD7CZY4_MYCRO</name>
<dbReference type="AlphaFoldDB" id="A0AAD7CZY4"/>
<evidence type="ECO:0000313" key="1">
    <source>
        <dbReference type="EMBL" id="KAJ7672004.1"/>
    </source>
</evidence>
<keyword evidence="2" id="KW-1185">Reference proteome</keyword>